<gene>
    <name evidence="1" type="ORF">ISP19_02080</name>
</gene>
<comment type="caution">
    <text evidence="1">The sequence shown here is derived from an EMBL/GenBank/DDBJ whole genome shotgun (WGS) entry which is preliminary data.</text>
</comment>
<keyword evidence="2" id="KW-1185">Reference proteome</keyword>
<evidence type="ECO:0000313" key="1">
    <source>
        <dbReference type="EMBL" id="MBM7124155.1"/>
    </source>
</evidence>
<dbReference type="Proteomes" id="UP001430149">
    <property type="component" value="Unassembled WGS sequence"/>
</dbReference>
<evidence type="ECO:0000313" key="2">
    <source>
        <dbReference type="Proteomes" id="UP001430149"/>
    </source>
</evidence>
<protein>
    <submittedName>
        <fullName evidence="1">Uncharacterized protein</fullName>
    </submittedName>
</protein>
<name>A0ABS2JYS1_9GAMM</name>
<organism evidence="1 2">
    <name type="scientific">Dyella flava</name>
    <dbReference type="NCBI Taxonomy" id="1920170"/>
    <lineage>
        <taxon>Bacteria</taxon>
        <taxon>Pseudomonadati</taxon>
        <taxon>Pseudomonadota</taxon>
        <taxon>Gammaproteobacteria</taxon>
        <taxon>Lysobacterales</taxon>
        <taxon>Rhodanobacteraceae</taxon>
        <taxon>Dyella</taxon>
    </lineage>
</organism>
<dbReference type="EMBL" id="JADIKE010000024">
    <property type="protein sequence ID" value="MBM7124155.1"/>
    <property type="molecule type" value="Genomic_DNA"/>
</dbReference>
<reference evidence="1" key="1">
    <citation type="submission" date="2020-10" db="EMBL/GenBank/DDBJ databases">
        <title>Phylogeny of dyella-like bacteria.</title>
        <authorList>
            <person name="Fu J."/>
        </authorList>
    </citation>
    <scope>NUCLEOTIDE SEQUENCE</scope>
    <source>
        <strain evidence="1">DHOC52</strain>
    </source>
</reference>
<proteinExistence type="predicted"/>
<sequence>MKEIIKSAGEGVMDGLREAPREFVVPFILLWRGIKSGFHLIDSALAEARDSAHSTARRSRK</sequence>
<dbReference type="RefSeq" id="WP_204679205.1">
    <property type="nucleotide sequence ID" value="NZ_BSNR01000006.1"/>
</dbReference>
<accession>A0ABS2JYS1</accession>